<dbReference type="Proteomes" id="UP000789570">
    <property type="component" value="Unassembled WGS sequence"/>
</dbReference>
<organism evidence="1 2">
    <name type="scientific">Funneliformis caledonium</name>
    <dbReference type="NCBI Taxonomy" id="1117310"/>
    <lineage>
        <taxon>Eukaryota</taxon>
        <taxon>Fungi</taxon>
        <taxon>Fungi incertae sedis</taxon>
        <taxon>Mucoromycota</taxon>
        <taxon>Glomeromycotina</taxon>
        <taxon>Glomeromycetes</taxon>
        <taxon>Glomerales</taxon>
        <taxon>Glomeraceae</taxon>
        <taxon>Funneliformis</taxon>
    </lineage>
</organism>
<dbReference type="AlphaFoldDB" id="A0A9N9FT64"/>
<name>A0A9N9FT64_9GLOM</name>
<evidence type="ECO:0000313" key="1">
    <source>
        <dbReference type="EMBL" id="CAG8554481.1"/>
    </source>
</evidence>
<gene>
    <name evidence="1" type="ORF">FCALED_LOCUS6286</name>
</gene>
<evidence type="ECO:0000313" key="2">
    <source>
        <dbReference type="Proteomes" id="UP000789570"/>
    </source>
</evidence>
<reference evidence="1" key="1">
    <citation type="submission" date="2021-06" db="EMBL/GenBank/DDBJ databases">
        <authorList>
            <person name="Kallberg Y."/>
            <person name="Tangrot J."/>
            <person name="Rosling A."/>
        </authorList>
    </citation>
    <scope>NUCLEOTIDE SEQUENCE</scope>
    <source>
        <strain evidence="1">UK204</strain>
    </source>
</reference>
<dbReference type="EMBL" id="CAJVPQ010001467">
    <property type="protein sequence ID" value="CAG8554481.1"/>
    <property type="molecule type" value="Genomic_DNA"/>
</dbReference>
<comment type="caution">
    <text evidence="1">The sequence shown here is derived from an EMBL/GenBank/DDBJ whole genome shotgun (WGS) entry which is preliminary data.</text>
</comment>
<keyword evidence="2" id="KW-1185">Reference proteome</keyword>
<proteinExistence type="predicted"/>
<accession>A0A9N9FT64</accession>
<dbReference type="OrthoDB" id="2434387at2759"/>
<sequence length="160" mass="18117">MFKDQTKVLHSKGNIEYFWLFTCEMWSIQHFTSWSTNMFGAVEKNEAHTVFYNTLYIIRDDPSTSQEVLEAVRSLLFTKKVEGKKVRKPLADISIQQDSLASVPVAGKIRSIGNIMDISIDVPLQKNGSIDILEILKVVTQSNSLKFLGRARTTQRCTGS</sequence>
<protein>
    <submittedName>
        <fullName evidence="1">13802_t:CDS:1</fullName>
    </submittedName>
</protein>